<dbReference type="KEGG" id="vg:6740925"/>
<evidence type="ECO:0000313" key="2">
    <source>
        <dbReference type="Proteomes" id="UP000201749"/>
    </source>
</evidence>
<organism evidence="1 2">
    <name type="scientific">Lactobacillus phage Lrm1</name>
    <dbReference type="NCBI Taxonomy" id="496874"/>
    <lineage>
        <taxon>Viruses</taxon>
        <taxon>Duplodnaviria</taxon>
        <taxon>Heunggongvirae</taxon>
        <taxon>Uroviricota</taxon>
        <taxon>Caudoviricetes</taxon>
        <taxon>Larmunavirus</taxon>
        <taxon>Larmunavirus Lrm1</taxon>
    </lineage>
</organism>
<dbReference type="RefSeq" id="YP_002117720.1">
    <property type="nucleotide sequence ID" value="NC_011104.1"/>
</dbReference>
<name>B4XYU2_9CAUD</name>
<accession>B4XYU2</accession>
<reference evidence="1 2" key="1">
    <citation type="journal article" date="2008" name="Appl. Environ. Microbiol.">
        <title>Genome sequence and characteristics of Lrm1, a prophage from industrial Lactobacillus rhamnosus strain M1.</title>
        <authorList>
            <person name="Durmaz E."/>
            <person name="Miller M.J."/>
            <person name="Azcarate-Peril M.A."/>
            <person name="Toon S.P."/>
            <person name="Klaenhammer T.R."/>
        </authorList>
    </citation>
    <scope>NUCLEOTIDE SEQUENCE [LARGE SCALE GENOMIC DNA]</scope>
    <source>
        <strain evidence="1 2">M-1</strain>
    </source>
</reference>
<dbReference type="SUPFAM" id="SSF52833">
    <property type="entry name" value="Thioredoxin-like"/>
    <property type="match status" value="1"/>
</dbReference>
<sequence length="108" mass="12794">MTRVWNTDYGNMYDVEFRIIEKLSREEKHMNAIIYTKPGCQKCRHTAMKLKQVMPVSTITADERDIERFRKCGYQSFPVVTVYKANGTHETWCDFQVDKIKQYTEGKS</sequence>
<dbReference type="Gene3D" id="3.40.30.10">
    <property type="entry name" value="Glutaredoxin"/>
    <property type="match status" value="1"/>
</dbReference>
<keyword evidence="2" id="KW-1185">Reference proteome</keyword>
<evidence type="ECO:0000313" key="1">
    <source>
        <dbReference type="EMBL" id="ABY84353.1"/>
    </source>
</evidence>
<dbReference type="Proteomes" id="UP000201749">
    <property type="component" value="Segment"/>
</dbReference>
<dbReference type="OrthoDB" id="18364at10239"/>
<proteinExistence type="predicted"/>
<dbReference type="InterPro" id="IPR036249">
    <property type="entry name" value="Thioredoxin-like_sf"/>
</dbReference>
<dbReference type="EMBL" id="EU246945">
    <property type="protein sequence ID" value="ABY84353.1"/>
    <property type="molecule type" value="Genomic_DNA"/>
</dbReference>
<protein>
    <submittedName>
        <fullName evidence="1">Uncharacterized protein</fullName>
    </submittedName>
</protein>
<dbReference type="GeneID" id="6740925"/>